<reference evidence="2 3" key="1">
    <citation type="submission" date="2021-12" db="EMBL/GenBank/DDBJ databases">
        <title>Genome sequence of Kibdelosporangium philippinense ATCC 49844.</title>
        <authorList>
            <person name="Fedorov E.A."/>
            <person name="Omeragic M."/>
            <person name="Shalygina K.F."/>
            <person name="Maclea K.S."/>
        </authorList>
    </citation>
    <scope>NUCLEOTIDE SEQUENCE [LARGE SCALE GENOMIC DNA]</scope>
    <source>
        <strain evidence="2 3">ATCC 49844</strain>
    </source>
</reference>
<evidence type="ECO:0000313" key="3">
    <source>
        <dbReference type="Proteomes" id="UP001521150"/>
    </source>
</evidence>
<name>A0ABS8ZEZ3_9PSEU</name>
<dbReference type="Proteomes" id="UP001521150">
    <property type="component" value="Unassembled WGS sequence"/>
</dbReference>
<proteinExistence type="predicted"/>
<evidence type="ECO:0000313" key="2">
    <source>
        <dbReference type="EMBL" id="MCE7004407.1"/>
    </source>
</evidence>
<evidence type="ECO:0000256" key="1">
    <source>
        <dbReference type="SAM" id="Phobius"/>
    </source>
</evidence>
<sequence length="166" mass="18062">MTTLTVWRFTTSDGADRAAGILSRLSQDNLITVHDAATVSWRTGTKKPKTRQLHNVMGTGALGGAFWGMLFGLIFFVPLLGAAVGAAVGSLTGMLTDVGISDDLIRRLRADIGPGTSALFILSSDAVLDKVRMAFEPERPELMFTNLSEEEENRLRETFSEEHHPV</sequence>
<keyword evidence="1" id="KW-1133">Transmembrane helix</keyword>
<accession>A0ABS8ZEZ3</accession>
<dbReference type="Pfam" id="PF06897">
    <property type="entry name" value="DUF1269"/>
    <property type="match status" value="1"/>
</dbReference>
<keyword evidence="3" id="KW-1185">Reference proteome</keyword>
<gene>
    <name evidence="2" type="ORF">LWC34_16405</name>
</gene>
<comment type="caution">
    <text evidence="2">The sequence shown here is derived from an EMBL/GenBank/DDBJ whole genome shotgun (WGS) entry which is preliminary data.</text>
</comment>
<feature type="transmembrane region" description="Helical" evidence="1">
    <location>
        <begin position="82"/>
        <end position="100"/>
    </location>
</feature>
<dbReference type="InterPro" id="IPR009200">
    <property type="entry name" value="DUF1269_membrane"/>
</dbReference>
<dbReference type="RefSeq" id="WP_233725925.1">
    <property type="nucleotide sequence ID" value="NZ_JAJVCN010000001.1"/>
</dbReference>
<organism evidence="2 3">
    <name type="scientific">Kibdelosporangium philippinense</name>
    <dbReference type="NCBI Taxonomy" id="211113"/>
    <lineage>
        <taxon>Bacteria</taxon>
        <taxon>Bacillati</taxon>
        <taxon>Actinomycetota</taxon>
        <taxon>Actinomycetes</taxon>
        <taxon>Pseudonocardiales</taxon>
        <taxon>Pseudonocardiaceae</taxon>
        <taxon>Kibdelosporangium</taxon>
    </lineage>
</organism>
<keyword evidence="1" id="KW-0472">Membrane</keyword>
<keyword evidence="1" id="KW-0812">Transmembrane</keyword>
<dbReference type="EMBL" id="JAJVCN010000001">
    <property type="protein sequence ID" value="MCE7004407.1"/>
    <property type="molecule type" value="Genomic_DNA"/>
</dbReference>
<protein>
    <submittedName>
        <fullName evidence="2">DUF1269 domain-containing protein</fullName>
    </submittedName>
</protein>
<feature type="transmembrane region" description="Helical" evidence="1">
    <location>
        <begin position="56"/>
        <end position="76"/>
    </location>
</feature>